<sequence length="126" mass="14216">MFSKKSKPATIEAYIDGTPEDVQDKLHELHKCIRKAAPGASEGLKWGMPAYSYKRILVTFAVFKKHIGFYPTPSAVKAFAKELEHYKTAEGSVQFPLDKKLPLSLITKMVKFRVQESLTGDAKWKV</sequence>
<dbReference type="OrthoDB" id="115213at2"/>
<dbReference type="Gene3D" id="3.90.1150.200">
    <property type="match status" value="1"/>
</dbReference>
<evidence type="ECO:0000313" key="3">
    <source>
        <dbReference type="Proteomes" id="UP000321533"/>
    </source>
</evidence>
<dbReference type="SUPFAM" id="SSF159888">
    <property type="entry name" value="YdhG-like"/>
    <property type="match status" value="1"/>
</dbReference>
<dbReference type="RefSeq" id="WP_147188602.1">
    <property type="nucleotide sequence ID" value="NZ_CP042435.1"/>
</dbReference>
<evidence type="ECO:0000313" key="2">
    <source>
        <dbReference type="EMBL" id="QEC66802.1"/>
    </source>
</evidence>
<name>A0A5B8V6B9_9BACT</name>
<proteinExistence type="predicted"/>
<dbReference type="InterPro" id="IPR014922">
    <property type="entry name" value="YdhG-like"/>
</dbReference>
<gene>
    <name evidence="2" type="ORF">FRZ67_05605</name>
</gene>
<dbReference type="Pfam" id="PF08818">
    <property type="entry name" value="DUF1801"/>
    <property type="match status" value="1"/>
</dbReference>
<reference evidence="2 3" key="1">
    <citation type="journal article" date="2016" name="Int. J. Syst. Evol. Microbiol.">
        <title>Panacibacter ginsenosidivorans gen. nov., sp. nov., with ginsenoside converting activity isolated from soil of a ginseng field.</title>
        <authorList>
            <person name="Siddiqi M.Z."/>
            <person name="Muhammad Shafi S."/>
            <person name="Choi K.D."/>
            <person name="Im W.T."/>
        </authorList>
    </citation>
    <scope>NUCLEOTIDE SEQUENCE [LARGE SCALE GENOMIC DNA]</scope>
    <source>
        <strain evidence="2 3">Gsoil1550</strain>
    </source>
</reference>
<dbReference type="AlphaFoldDB" id="A0A5B8V6B9"/>
<protein>
    <submittedName>
        <fullName evidence="2">DUF1801 domain-containing protein</fullName>
    </submittedName>
</protein>
<accession>A0A5B8V6B9</accession>
<dbReference type="KEGG" id="pgin:FRZ67_05605"/>
<keyword evidence="3" id="KW-1185">Reference proteome</keyword>
<organism evidence="2 3">
    <name type="scientific">Panacibacter ginsenosidivorans</name>
    <dbReference type="NCBI Taxonomy" id="1813871"/>
    <lineage>
        <taxon>Bacteria</taxon>
        <taxon>Pseudomonadati</taxon>
        <taxon>Bacteroidota</taxon>
        <taxon>Chitinophagia</taxon>
        <taxon>Chitinophagales</taxon>
        <taxon>Chitinophagaceae</taxon>
        <taxon>Panacibacter</taxon>
    </lineage>
</organism>
<dbReference type="EMBL" id="CP042435">
    <property type="protein sequence ID" value="QEC66802.1"/>
    <property type="molecule type" value="Genomic_DNA"/>
</dbReference>
<evidence type="ECO:0000259" key="1">
    <source>
        <dbReference type="Pfam" id="PF08818"/>
    </source>
</evidence>
<feature type="domain" description="YdhG-like" evidence="1">
    <location>
        <begin position="23"/>
        <end position="114"/>
    </location>
</feature>
<dbReference type="Proteomes" id="UP000321533">
    <property type="component" value="Chromosome"/>
</dbReference>